<gene>
    <name evidence="1" type="ORF">F0M16_21965</name>
</gene>
<reference evidence="1 2" key="1">
    <citation type="submission" date="2019-09" db="EMBL/GenBank/DDBJ databases">
        <authorList>
            <person name="Kritzky A."/>
            <person name="Schelkanova E.Y."/>
            <person name="Alkhova Z.V."/>
            <person name="Smirnova N.I."/>
        </authorList>
    </citation>
    <scope>NUCLEOTIDE SEQUENCE [LARGE SCALE GENOMIC DNA]</scope>
    <source>
        <strain evidence="1 2">M1526</strain>
    </source>
</reference>
<dbReference type="Proteomes" id="UP000323225">
    <property type="component" value="Unassembled WGS sequence"/>
</dbReference>
<comment type="caution">
    <text evidence="1">The sequence shown here is derived from an EMBL/GenBank/DDBJ whole genome shotgun (WGS) entry which is preliminary data.</text>
</comment>
<dbReference type="EMBL" id="VUAA01000051">
    <property type="protein sequence ID" value="KAA1252613.1"/>
    <property type="molecule type" value="Genomic_DNA"/>
</dbReference>
<protein>
    <submittedName>
        <fullName evidence="1">Uncharacterized protein</fullName>
    </submittedName>
</protein>
<organism evidence="1 2">
    <name type="scientific">Vibrio cholerae</name>
    <dbReference type="NCBI Taxonomy" id="666"/>
    <lineage>
        <taxon>Bacteria</taxon>
        <taxon>Pseudomonadati</taxon>
        <taxon>Pseudomonadota</taxon>
        <taxon>Gammaproteobacteria</taxon>
        <taxon>Vibrionales</taxon>
        <taxon>Vibrionaceae</taxon>
        <taxon>Vibrio</taxon>
    </lineage>
</organism>
<sequence>MASYLFFDASRKGFDDGKGNDVSLGEHLEYLSAYGGTPDHYDSLENATYAQMKSYVSKLPIQVYVVDELQHRVVYKSPSKENSLSPSM</sequence>
<evidence type="ECO:0000313" key="1">
    <source>
        <dbReference type="EMBL" id="KAA1252613.1"/>
    </source>
</evidence>
<accession>A0A5Q6PCR8</accession>
<name>A0A5Q6PCR8_VIBCL</name>
<proteinExistence type="predicted"/>
<dbReference type="AlphaFoldDB" id="A0A5Q6PCR8"/>
<evidence type="ECO:0000313" key="2">
    <source>
        <dbReference type="Proteomes" id="UP000323225"/>
    </source>
</evidence>